<dbReference type="InterPro" id="IPR009057">
    <property type="entry name" value="Homeodomain-like_sf"/>
</dbReference>
<dbReference type="PANTHER" id="PTHR42713">
    <property type="entry name" value="HISTIDINE KINASE-RELATED"/>
    <property type="match status" value="1"/>
</dbReference>
<dbReference type="InterPro" id="IPR001789">
    <property type="entry name" value="Sig_transdc_resp-reg_receiver"/>
</dbReference>
<dbReference type="KEGG" id="cheb:HH215_29640"/>
<keyword evidence="2" id="KW-0963">Cytoplasm</keyword>
<dbReference type="InterPro" id="IPR020449">
    <property type="entry name" value="Tscrpt_reg_AraC-type_HTH"/>
</dbReference>
<protein>
    <submittedName>
        <fullName evidence="11">Response regulator</fullName>
    </submittedName>
</protein>
<evidence type="ECO:0000256" key="4">
    <source>
        <dbReference type="ARBA" id="ARBA00023012"/>
    </source>
</evidence>
<dbReference type="Gene3D" id="1.10.10.60">
    <property type="entry name" value="Homeodomain-like"/>
    <property type="match status" value="2"/>
</dbReference>
<feature type="domain" description="Response regulatory" evidence="10">
    <location>
        <begin position="3"/>
        <end position="120"/>
    </location>
</feature>
<dbReference type="RefSeq" id="WP_169283171.1">
    <property type="nucleotide sequence ID" value="NZ_CP051680.1"/>
</dbReference>
<sequence>MYDIMVVDDSAEIRTGLKLKLNWPEYGFRVLSEAPNGAQALDLLKSRRVPILITDIRMPVMDGLELLQQCAVRYPATKAVVLSGYDDFPLVQTAMRKGAKDYLLKPVIKAELVAALLKLKKELDDEKEWSLAKILHGEVPTAEAEALMFTYGMAEWMLEGHCVRFVTSEMRIPAERLTGTGTNGSSFKEAYHLLLREIVSQWEDRIVAFRDANRPDRMHFIVRHDSLSEAGADGLLDRFIADVNEKVIRFLQIELVVGVGDPVCGFRGWKAGLESSLTALSRSKPDRISQTVFNGDKDKENGLAHELLKRFALSVENADEGQALQVLGEISQSGKQASVQSYSFFLVQLCLKLDELSRKHDLKELDLHQMLWPYINSAWDCESLDKIVGNLRELVLQAIATLKRNKSKGKEDTIGAIRKYMLSHYGEELTLTAIAERFHYNVAYLSDLFRKQTGSTFSDCLLGIRMDHASQLLRINDLKIASIAELTGFASSAYFSNVFKGYYGVGPNEYRKKLG</sequence>
<dbReference type="Proteomes" id="UP000502248">
    <property type="component" value="Chromosome"/>
</dbReference>
<evidence type="ECO:0000256" key="1">
    <source>
        <dbReference type="ARBA" id="ARBA00004496"/>
    </source>
</evidence>
<gene>
    <name evidence="11" type="ORF">HH215_29640</name>
</gene>
<dbReference type="GO" id="GO:0043565">
    <property type="term" value="F:sequence-specific DNA binding"/>
    <property type="evidence" value="ECO:0007669"/>
    <property type="project" value="InterPro"/>
</dbReference>
<accession>A0A7Z2VQ56</accession>
<dbReference type="SMART" id="SM00342">
    <property type="entry name" value="HTH_ARAC"/>
    <property type="match status" value="1"/>
</dbReference>
<evidence type="ECO:0000313" key="12">
    <source>
        <dbReference type="Proteomes" id="UP000502248"/>
    </source>
</evidence>
<evidence type="ECO:0000256" key="7">
    <source>
        <dbReference type="ARBA" id="ARBA00023163"/>
    </source>
</evidence>
<reference evidence="11 12" key="1">
    <citation type="submission" date="2020-04" db="EMBL/GenBank/DDBJ databases">
        <title>Genome sequencing of novel species.</title>
        <authorList>
            <person name="Heo J."/>
            <person name="Kim S.-J."/>
            <person name="Kim J.-S."/>
            <person name="Hong S.-B."/>
            <person name="Kwon S.-W."/>
        </authorList>
    </citation>
    <scope>NUCLEOTIDE SEQUENCE [LARGE SCALE GENOMIC DNA]</scope>
    <source>
        <strain evidence="11 12">MFER-1</strain>
    </source>
</reference>
<dbReference type="Pfam" id="PF12833">
    <property type="entry name" value="HTH_18"/>
    <property type="match status" value="1"/>
</dbReference>
<evidence type="ECO:0000256" key="2">
    <source>
        <dbReference type="ARBA" id="ARBA00022490"/>
    </source>
</evidence>
<dbReference type="PROSITE" id="PS50110">
    <property type="entry name" value="RESPONSE_REGULATORY"/>
    <property type="match status" value="1"/>
</dbReference>
<dbReference type="Pfam" id="PF00072">
    <property type="entry name" value="Response_reg"/>
    <property type="match status" value="1"/>
</dbReference>
<keyword evidence="7" id="KW-0804">Transcription</keyword>
<dbReference type="GO" id="GO:0005737">
    <property type="term" value="C:cytoplasm"/>
    <property type="evidence" value="ECO:0007669"/>
    <property type="project" value="UniProtKB-SubCell"/>
</dbReference>
<feature type="domain" description="HTH araC/xylS-type" evidence="9">
    <location>
        <begin position="415"/>
        <end position="513"/>
    </location>
</feature>
<dbReference type="SUPFAM" id="SSF52172">
    <property type="entry name" value="CheY-like"/>
    <property type="match status" value="1"/>
</dbReference>
<dbReference type="PRINTS" id="PR00032">
    <property type="entry name" value="HTHARAC"/>
</dbReference>
<keyword evidence="3 8" id="KW-0597">Phosphoprotein</keyword>
<comment type="subcellular location">
    <subcellularLocation>
        <location evidence="1">Cytoplasm</location>
    </subcellularLocation>
</comment>
<keyword evidence="12" id="KW-1185">Reference proteome</keyword>
<dbReference type="Gene3D" id="3.40.50.2300">
    <property type="match status" value="1"/>
</dbReference>
<dbReference type="PANTHER" id="PTHR42713:SF3">
    <property type="entry name" value="TRANSCRIPTIONAL REGULATORY PROTEIN HPTR"/>
    <property type="match status" value="1"/>
</dbReference>
<dbReference type="PROSITE" id="PS01124">
    <property type="entry name" value="HTH_ARAC_FAMILY_2"/>
    <property type="match status" value="1"/>
</dbReference>
<dbReference type="InterPro" id="IPR011006">
    <property type="entry name" value="CheY-like_superfamily"/>
</dbReference>
<dbReference type="AlphaFoldDB" id="A0A7Z2VQ56"/>
<evidence type="ECO:0000256" key="6">
    <source>
        <dbReference type="ARBA" id="ARBA00023125"/>
    </source>
</evidence>
<name>A0A7Z2VQ56_9BACL</name>
<dbReference type="InterPro" id="IPR051552">
    <property type="entry name" value="HptR"/>
</dbReference>
<dbReference type="GO" id="GO:0000160">
    <property type="term" value="P:phosphorelay signal transduction system"/>
    <property type="evidence" value="ECO:0007669"/>
    <property type="project" value="UniProtKB-KW"/>
</dbReference>
<evidence type="ECO:0000256" key="8">
    <source>
        <dbReference type="PROSITE-ProRule" id="PRU00169"/>
    </source>
</evidence>
<dbReference type="InterPro" id="IPR018060">
    <property type="entry name" value="HTH_AraC"/>
</dbReference>
<dbReference type="CDD" id="cd17536">
    <property type="entry name" value="REC_YesN-like"/>
    <property type="match status" value="1"/>
</dbReference>
<organism evidence="11 12">
    <name type="scientific">Cohnella herbarum</name>
    <dbReference type="NCBI Taxonomy" id="2728023"/>
    <lineage>
        <taxon>Bacteria</taxon>
        <taxon>Bacillati</taxon>
        <taxon>Bacillota</taxon>
        <taxon>Bacilli</taxon>
        <taxon>Bacillales</taxon>
        <taxon>Paenibacillaceae</taxon>
        <taxon>Cohnella</taxon>
    </lineage>
</organism>
<evidence type="ECO:0000313" key="11">
    <source>
        <dbReference type="EMBL" id="QJD86925.1"/>
    </source>
</evidence>
<keyword evidence="5" id="KW-0805">Transcription regulation</keyword>
<evidence type="ECO:0000256" key="5">
    <source>
        <dbReference type="ARBA" id="ARBA00023015"/>
    </source>
</evidence>
<evidence type="ECO:0000259" key="10">
    <source>
        <dbReference type="PROSITE" id="PS50110"/>
    </source>
</evidence>
<keyword evidence="6" id="KW-0238">DNA-binding</keyword>
<dbReference type="GO" id="GO:0003700">
    <property type="term" value="F:DNA-binding transcription factor activity"/>
    <property type="evidence" value="ECO:0007669"/>
    <property type="project" value="InterPro"/>
</dbReference>
<evidence type="ECO:0000256" key="3">
    <source>
        <dbReference type="ARBA" id="ARBA00022553"/>
    </source>
</evidence>
<keyword evidence="4" id="KW-0902">Two-component regulatory system</keyword>
<dbReference type="SUPFAM" id="SSF46689">
    <property type="entry name" value="Homeodomain-like"/>
    <property type="match status" value="2"/>
</dbReference>
<feature type="modified residue" description="4-aspartylphosphate" evidence="8">
    <location>
        <position position="55"/>
    </location>
</feature>
<dbReference type="SMART" id="SM00448">
    <property type="entry name" value="REC"/>
    <property type="match status" value="1"/>
</dbReference>
<evidence type="ECO:0000259" key="9">
    <source>
        <dbReference type="PROSITE" id="PS01124"/>
    </source>
</evidence>
<dbReference type="EMBL" id="CP051680">
    <property type="protein sequence ID" value="QJD86925.1"/>
    <property type="molecule type" value="Genomic_DNA"/>
</dbReference>
<proteinExistence type="predicted"/>